<gene>
    <name evidence="1" type="ORF">KPL71_008717</name>
</gene>
<proteinExistence type="predicted"/>
<dbReference type="EMBL" id="CM039172">
    <property type="protein sequence ID" value="KAH9782032.1"/>
    <property type="molecule type" value="Genomic_DNA"/>
</dbReference>
<name>A0ACB8M8Y8_CITSI</name>
<organism evidence="1 2">
    <name type="scientific">Citrus sinensis</name>
    <name type="common">Sweet orange</name>
    <name type="synonym">Citrus aurantium var. sinensis</name>
    <dbReference type="NCBI Taxonomy" id="2711"/>
    <lineage>
        <taxon>Eukaryota</taxon>
        <taxon>Viridiplantae</taxon>
        <taxon>Streptophyta</taxon>
        <taxon>Embryophyta</taxon>
        <taxon>Tracheophyta</taxon>
        <taxon>Spermatophyta</taxon>
        <taxon>Magnoliopsida</taxon>
        <taxon>eudicotyledons</taxon>
        <taxon>Gunneridae</taxon>
        <taxon>Pentapetalae</taxon>
        <taxon>rosids</taxon>
        <taxon>malvids</taxon>
        <taxon>Sapindales</taxon>
        <taxon>Rutaceae</taxon>
        <taxon>Aurantioideae</taxon>
        <taxon>Citrus</taxon>
    </lineage>
</organism>
<evidence type="ECO:0000313" key="2">
    <source>
        <dbReference type="Proteomes" id="UP000829398"/>
    </source>
</evidence>
<dbReference type="Proteomes" id="UP000829398">
    <property type="component" value="Chromosome 3"/>
</dbReference>
<evidence type="ECO:0000313" key="1">
    <source>
        <dbReference type="EMBL" id="KAH9782032.1"/>
    </source>
</evidence>
<comment type="caution">
    <text evidence="1">The sequence shown here is derived from an EMBL/GenBank/DDBJ whole genome shotgun (WGS) entry which is preliminary data.</text>
</comment>
<protein>
    <submittedName>
        <fullName evidence="1">Uncharacterized protein</fullName>
    </submittedName>
</protein>
<sequence length="141" mass="15942">MEAHKSFKVECLRYEDAWKLFEEKVGRDILDSHPNIPELVETVAKECGGLPLALITVGMEKRVYSRLQLRLFTQRPRNQGYCIVGTLLHACLLEEEEGNRVKMHDVIRDMALWIASTFENKNEKFLVLAGVGLTAAPSVGV</sequence>
<keyword evidence="2" id="KW-1185">Reference proteome</keyword>
<reference evidence="2" key="1">
    <citation type="journal article" date="2023" name="Hortic. Res.">
        <title>A chromosome-level phased genome enabling allele-level studies in sweet orange: a case study on citrus Huanglongbing tolerance.</title>
        <authorList>
            <person name="Wu B."/>
            <person name="Yu Q."/>
            <person name="Deng Z."/>
            <person name="Duan Y."/>
            <person name="Luo F."/>
            <person name="Gmitter F. Jr."/>
        </authorList>
    </citation>
    <scope>NUCLEOTIDE SEQUENCE [LARGE SCALE GENOMIC DNA]</scope>
    <source>
        <strain evidence="2">cv. Valencia</strain>
    </source>
</reference>
<accession>A0ACB8M8Y8</accession>